<name>A0A0A9AAV9_ARUDO</name>
<feature type="compositionally biased region" description="Polar residues" evidence="1">
    <location>
        <begin position="1"/>
        <end position="10"/>
    </location>
</feature>
<reference evidence="2" key="2">
    <citation type="journal article" date="2015" name="Data Brief">
        <title>Shoot transcriptome of the giant reed, Arundo donax.</title>
        <authorList>
            <person name="Barrero R.A."/>
            <person name="Guerrero F.D."/>
            <person name="Moolhuijzen P."/>
            <person name="Goolsby J.A."/>
            <person name="Tidwell J."/>
            <person name="Bellgard S.E."/>
            <person name="Bellgard M.I."/>
        </authorList>
    </citation>
    <scope>NUCLEOTIDE SEQUENCE</scope>
    <source>
        <tissue evidence="2">Shoot tissue taken approximately 20 cm above the soil surface</tissue>
    </source>
</reference>
<dbReference type="EMBL" id="GBRH01253713">
    <property type="protein sequence ID" value="JAD44182.1"/>
    <property type="molecule type" value="Transcribed_RNA"/>
</dbReference>
<reference evidence="2" key="1">
    <citation type="submission" date="2014-09" db="EMBL/GenBank/DDBJ databases">
        <authorList>
            <person name="Magalhaes I.L.F."/>
            <person name="Oliveira U."/>
            <person name="Santos F.R."/>
            <person name="Vidigal T.H.D.A."/>
            <person name="Brescovit A.D."/>
            <person name="Santos A.J."/>
        </authorList>
    </citation>
    <scope>NUCLEOTIDE SEQUENCE</scope>
    <source>
        <tissue evidence="2">Shoot tissue taken approximately 20 cm above the soil surface</tissue>
    </source>
</reference>
<protein>
    <submittedName>
        <fullName evidence="2">Uncharacterized protein</fullName>
    </submittedName>
</protein>
<evidence type="ECO:0000313" key="2">
    <source>
        <dbReference type="EMBL" id="JAD44182.1"/>
    </source>
</evidence>
<accession>A0A0A9AAV9</accession>
<organism evidence="2">
    <name type="scientific">Arundo donax</name>
    <name type="common">Giant reed</name>
    <name type="synonym">Donax arundinaceus</name>
    <dbReference type="NCBI Taxonomy" id="35708"/>
    <lineage>
        <taxon>Eukaryota</taxon>
        <taxon>Viridiplantae</taxon>
        <taxon>Streptophyta</taxon>
        <taxon>Embryophyta</taxon>
        <taxon>Tracheophyta</taxon>
        <taxon>Spermatophyta</taxon>
        <taxon>Magnoliopsida</taxon>
        <taxon>Liliopsida</taxon>
        <taxon>Poales</taxon>
        <taxon>Poaceae</taxon>
        <taxon>PACMAD clade</taxon>
        <taxon>Arundinoideae</taxon>
        <taxon>Arundineae</taxon>
        <taxon>Arundo</taxon>
    </lineage>
</organism>
<dbReference type="AlphaFoldDB" id="A0A0A9AAV9"/>
<evidence type="ECO:0000256" key="1">
    <source>
        <dbReference type="SAM" id="MobiDB-lite"/>
    </source>
</evidence>
<feature type="region of interest" description="Disordered" evidence="1">
    <location>
        <begin position="1"/>
        <end position="22"/>
    </location>
</feature>
<proteinExistence type="predicted"/>
<sequence>MMPVQSSTAPGFSALVSRSRRS</sequence>